<dbReference type="NCBIfam" id="NF006384">
    <property type="entry name" value="PRK08628.1"/>
    <property type="match status" value="1"/>
</dbReference>
<evidence type="ECO:0000313" key="4">
    <source>
        <dbReference type="Proteomes" id="UP001235966"/>
    </source>
</evidence>
<dbReference type="CDD" id="cd05233">
    <property type="entry name" value="SDR_c"/>
    <property type="match status" value="1"/>
</dbReference>
<proteinExistence type="inferred from homology"/>
<dbReference type="Proteomes" id="UP001235966">
    <property type="component" value="Unassembled WGS sequence"/>
</dbReference>
<accession>A0ABT9NBY5</accession>
<dbReference type="SUPFAM" id="SSF51735">
    <property type="entry name" value="NAD(P)-binding Rossmann-fold domains"/>
    <property type="match status" value="1"/>
</dbReference>
<dbReference type="InterPro" id="IPR036291">
    <property type="entry name" value="NAD(P)-bd_dom_sf"/>
</dbReference>
<keyword evidence="2" id="KW-0560">Oxidoreductase</keyword>
<dbReference type="PANTHER" id="PTHR42760:SF133">
    <property type="entry name" value="3-OXOACYL-[ACYL-CARRIER-PROTEIN] REDUCTASE"/>
    <property type="match status" value="1"/>
</dbReference>
<comment type="caution">
    <text evidence="3">The sequence shown here is derived from an EMBL/GenBank/DDBJ whole genome shotgun (WGS) entry which is preliminary data.</text>
</comment>
<keyword evidence="4" id="KW-1185">Reference proteome</keyword>
<name>A0ABT9NBY5_9ACTO</name>
<gene>
    <name evidence="3" type="ORF">J2S49_001076</name>
</gene>
<evidence type="ECO:0000313" key="3">
    <source>
        <dbReference type="EMBL" id="MDP9801000.1"/>
    </source>
</evidence>
<protein>
    <submittedName>
        <fullName evidence="3">NAD(P)-dependent dehydrogenase (Short-subunit alcohol dehydrogenase family)</fullName>
    </submittedName>
</protein>
<evidence type="ECO:0000256" key="1">
    <source>
        <dbReference type="ARBA" id="ARBA00006484"/>
    </source>
</evidence>
<dbReference type="InterPro" id="IPR020904">
    <property type="entry name" value="Sc_DH/Rdtase_CS"/>
</dbReference>
<comment type="similarity">
    <text evidence="1">Belongs to the short-chain dehydrogenases/reductases (SDR) family.</text>
</comment>
<dbReference type="PRINTS" id="PR00081">
    <property type="entry name" value="GDHRDH"/>
</dbReference>
<dbReference type="InterPro" id="IPR002347">
    <property type="entry name" value="SDR_fam"/>
</dbReference>
<organism evidence="3 4">
    <name type="scientific">Arcanobacterium wilhelmae</name>
    <dbReference type="NCBI Taxonomy" id="1803177"/>
    <lineage>
        <taxon>Bacteria</taxon>
        <taxon>Bacillati</taxon>
        <taxon>Actinomycetota</taxon>
        <taxon>Actinomycetes</taxon>
        <taxon>Actinomycetales</taxon>
        <taxon>Actinomycetaceae</taxon>
        <taxon>Arcanobacterium</taxon>
    </lineage>
</organism>
<dbReference type="EMBL" id="JAUSQW010000001">
    <property type="protein sequence ID" value="MDP9801000.1"/>
    <property type="molecule type" value="Genomic_DNA"/>
</dbReference>
<reference evidence="3 4" key="1">
    <citation type="submission" date="2023-07" db="EMBL/GenBank/DDBJ databases">
        <title>Sequencing the genomes of 1000 actinobacteria strains.</title>
        <authorList>
            <person name="Klenk H.-P."/>
        </authorList>
    </citation>
    <scope>NUCLEOTIDE SEQUENCE [LARGE SCALE GENOMIC DNA]</scope>
    <source>
        <strain evidence="3 4">DSM 102162</strain>
    </source>
</reference>
<dbReference type="Pfam" id="PF13561">
    <property type="entry name" value="adh_short_C2"/>
    <property type="match status" value="1"/>
</dbReference>
<dbReference type="PRINTS" id="PR00080">
    <property type="entry name" value="SDRFAMILY"/>
</dbReference>
<dbReference type="PANTHER" id="PTHR42760">
    <property type="entry name" value="SHORT-CHAIN DEHYDROGENASES/REDUCTASES FAMILY MEMBER"/>
    <property type="match status" value="1"/>
</dbReference>
<dbReference type="RefSeq" id="WP_278058604.1">
    <property type="nucleotide sequence ID" value="NZ_CP121247.1"/>
</dbReference>
<evidence type="ECO:0000256" key="2">
    <source>
        <dbReference type="ARBA" id="ARBA00023002"/>
    </source>
</evidence>
<dbReference type="PROSITE" id="PS00061">
    <property type="entry name" value="ADH_SHORT"/>
    <property type="match status" value="1"/>
</dbReference>
<dbReference type="Gene3D" id="3.40.50.720">
    <property type="entry name" value="NAD(P)-binding Rossmann-like Domain"/>
    <property type="match status" value="1"/>
</dbReference>
<sequence length="265" mass="28768">MDLHLTDKVFIVTGAFKGIGKGIALQLAREGAVVVAISRDSKGTSLPAYVEEISAITDRHAEYVFDLGETEKIGPTIDEVYATYGRIDGIVNNAGVNDNKDLESTSWQDFEASLHYNLTHYYETVHAAVGYLKESKGAVLNIGSKTALTGQGKTSAYAAAKGAILGLTREWAAALVKDEVRVNAIVVAESWTPLYADWIKTFGDKEAQDARLKVITDKIPLGHRMTSTEEIADTAVFLLSDRSSHTTGQWVNVDGGYINLDRALD</sequence>